<name>A0ABT6SCV4_9ACTN</name>
<reference evidence="1 2" key="1">
    <citation type="submission" date="2023-05" db="EMBL/GenBank/DDBJ databases">
        <title>Draft genome sequence of Streptomyces sp. B-S-A6 isolated from a cave soil in Thailand.</title>
        <authorList>
            <person name="Chamroensaksri N."/>
            <person name="Muangham S."/>
        </authorList>
    </citation>
    <scope>NUCLEOTIDE SEQUENCE [LARGE SCALE GENOMIC DNA]</scope>
    <source>
        <strain evidence="1 2">B-S-A6</strain>
    </source>
</reference>
<organism evidence="1 2">
    <name type="scientific">Streptomyces cavernicola</name>
    <dbReference type="NCBI Taxonomy" id="3043613"/>
    <lineage>
        <taxon>Bacteria</taxon>
        <taxon>Bacillati</taxon>
        <taxon>Actinomycetota</taxon>
        <taxon>Actinomycetes</taxon>
        <taxon>Kitasatosporales</taxon>
        <taxon>Streptomycetaceae</taxon>
        <taxon>Streptomyces</taxon>
    </lineage>
</organism>
<evidence type="ECO:0000313" key="1">
    <source>
        <dbReference type="EMBL" id="MDI3406032.1"/>
    </source>
</evidence>
<comment type="caution">
    <text evidence="1">The sequence shown here is derived from an EMBL/GenBank/DDBJ whole genome shotgun (WGS) entry which is preliminary data.</text>
</comment>
<proteinExistence type="predicted"/>
<gene>
    <name evidence="1" type="ORF">QIS96_19695</name>
</gene>
<dbReference type="EMBL" id="JASCIQ010000020">
    <property type="protein sequence ID" value="MDI3406032.1"/>
    <property type="molecule type" value="Genomic_DNA"/>
</dbReference>
<protein>
    <recommendedName>
        <fullName evidence="3">Secreted protein</fullName>
    </recommendedName>
</protein>
<sequence>MARLLHLIVVFATSLCTAVHRFIDRLLTRRPVWAVARPRRGGARQRRLVRQIALPSDSGDSVQSLKPREV</sequence>
<evidence type="ECO:0000313" key="2">
    <source>
        <dbReference type="Proteomes" id="UP001223978"/>
    </source>
</evidence>
<keyword evidence="2" id="KW-1185">Reference proteome</keyword>
<dbReference type="RefSeq" id="WP_282543967.1">
    <property type="nucleotide sequence ID" value="NZ_JASCIQ010000020.1"/>
</dbReference>
<dbReference type="Proteomes" id="UP001223978">
    <property type="component" value="Unassembled WGS sequence"/>
</dbReference>
<accession>A0ABT6SCV4</accession>
<evidence type="ECO:0008006" key="3">
    <source>
        <dbReference type="Google" id="ProtNLM"/>
    </source>
</evidence>